<feature type="transmembrane region" description="Helical" evidence="14">
    <location>
        <begin position="481"/>
        <end position="504"/>
    </location>
</feature>
<comment type="catalytic activity">
    <reaction evidence="13">
        <text>an alpha-D-Glc-(1-&gt;3)-alpha-D-Glc-(1-&gt;3)-alpha-D-Man-(1-&gt;2)-alpha-D-Man-(1-&gt;2)-alpha-D-Man-(1-&gt;3)-[alpha-D-Man-(1-&gt;2)-alpha-D-Man-(1-&gt;3)-[alpha-D-Man-(1-&gt;2)-alpha-D-Man-(1-&gt;6)]-alpha-D-Man-(1-&gt;6)]-beta-D-Man-(1-&gt;4)-beta-D-GlcNAc-(1-&gt;4)-alpha-D-GlcNAc-diphospho-di-trans,poly-cis-dolichol + a di-trans,poly-cis-dolichyl beta-D-glucosyl phosphate = a alpha-D-Glc-(1-&gt;2)-alpha-D-Glc-(1-&gt;3)-alpha-D-Glc-(1-&gt;3)-alpha-D-Man-(1-&gt;2)-alpha-D-Man-(1-&gt;2)-alpha-D-Man-(1-&gt;3)-[alpha-D-Man-(1-&gt;2)-alpha-D-Man-(1-&gt;3)-[alpha-D-Man-(1-&gt;2)-alpha-D-Man-(1-&gt;6)]-alpha-D-Man-(1-&gt;6)]-beta-D-Man-(1-&gt;4)-beta-D-GlcNAc-(1-&gt;4)-alpha-D-GlcNAc-diphospho-di-trans,poly-cis-dolichol + a di-trans,poly-cis-dolichyl phosphate + H(+)</text>
        <dbReference type="Rhea" id="RHEA:29543"/>
        <dbReference type="Rhea" id="RHEA-COMP:19498"/>
        <dbReference type="Rhea" id="RHEA-COMP:19502"/>
        <dbReference type="Rhea" id="RHEA-COMP:19512"/>
        <dbReference type="Rhea" id="RHEA-COMP:19522"/>
        <dbReference type="ChEBI" id="CHEBI:15378"/>
        <dbReference type="ChEBI" id="CHEBI:57525"/>
        <dbReference type="ChEBI" id="CHEBI:57683"/>
        <dbReference type="ChEBI" id="CHEBI:132522"/>
        <dbReference type="ChEBI" id="CHEBI:132523"/>
        <dbReference type="EC" id="2.4.1.256"/>
    </reaction>
    <physiologicalReaction direction="left-to-right" evidence="13">
        <dbReference type="Rhea" id="RHEA:29544"/>
    </physiologicalReaction>
</comment>
<feature type="transmembrane region" description="Helical" evidence="14">
    <location>
        <begin position="145"/>
        <end position="168"/>
    </location>
</feature>
<sequence>MTITAIGGGLTAVPLRSSASILPVIAILSLMFLWLLVAVNRTVHDPYMDEIFHIPQAQKYCEGRFDEWDPKITTFPGLYLASTLYAKAAFTLNVGDFCSVAVLRSVNLLFALGNVVLCVLLRRHVAPQDPNALLHALRIAVFPPLLFFAFLFYTDAGATFFVLLMALLAERVDLLQYPPARGSFMLSSLSGAVAVLFRQTNIIWVVFVAGTVVVRCVELAHSKFIYGSLKEDTSASGTSSVTHSSLRVFLSFISVVISNLPSILLIVWPFVVIVAGFVGFLVANGGIVVGKFESRANVNVHATSGWISLTFFLLNCAGDKSNHEVTFHGAQVLYFIVVAASGFGLSLIAPNQLKRSIASLRRNAGSSRGVVFMIFAVVVTIGVIHLFSPVHKFMLADNRHYTFYVWRKFFLKHDMAKFLPAPLYLYFGWRCWDELGRRRSPLWKLVYALAVCLVLIPSPLVEPRYYCVPFILLHLNTSNQSAFHLWIVTAVYMVVNMLTLYIFLYHPYTWVDGSTARFMW</sequence>
<comment type="similarity">
    <text evidence="3 14">Belongs to the ALG10 glucosyltransferase family.</text>
</comment>
<dbReference type="PANTHER" id="PTHR12989">
    <property type="entry name" value="ALPHA-1,2-GLUCOSYLTRANSFERASE ALG10"/>
    <property type="match status" value="1"/>
</dbReference>
<dbReference type="Proteomes" id="UP000028582">
    <property type="component" value="Unassembled WGS sequence"/>
</dbReference>
<feature type="transmembrane region" description="Helical" evidence="14">
    <location>
        <begin position="266"/>
        <end position="289"/>
    </location>
</feature>
<comment type="function">
    <text evidence="12">Dol-P-Glc:Glc(2)Man(9)GlcNAc(2)-PP-Dol alpha-1,2-glucosyltransferase that operates in the biosynthetic pathway of dolichol-linked oligosaccharides, the glycan precursors employed in protein asparagine (N)-glycosylation. The assembly of dolichol-linked oligosaccharides begins on the cytosolic side of the endoplasmic reticulum membrane and finishes in its lumen. The sequential addition of sugars to dolichol pyrophosphate produces dolichol-linked oligosaccharides containing fourteen sugars, including two GlcNAcs, nine mannoses and three glucoses. Once assembled, the oligosaccharide is transferred from the lipid to nascent proteins by oligosaccharyltransferases. In the lumen of the endoplasmic reticulum, adds the third and last glucose residue from dolichyl phosphate glucose (Dol-P-Glc) onto the lipid-linked oligosaccharide intermediate Glc(2)Man(9)GlcNAc(2)-PP-Dol to produce Glc(3)Man(9)GlcNAc(2)-PP-Dol.</text>
</comment>
<comment type="caution">
    <text evidence="15">The sequence shown here is derived from an EMBL/GenBank/DDBJ whole genome shotgun (WGS) entry which is preliminary data.</text>
</comment>
<dbReference type="AlphaFoldDB" id="A0A080ZPY4"/>
<evidence type="ECO:0000256" key="12">
    <source>
        <dbReference type="ARBA" id="ARBA00044727"/>
    </source>
</evidence>
<evidence type="ECO:0000256" key="1">
    <source>
        <dbReference type="ARBA" id="ARBA00004477"/>
    </source>
</evidence>
<evidence type="ECO:0000256" key="2">
    <source>
        <dbReference type="ARBA" id="ARBA00004922"/>
    </source>
</evidence>
<dbReference type="EMBL" id="ANJA01002615">
    <property type="protein sequence ID" value="ETO68695.1"/>
    <property type="molecule type" value="Genomic_DNA"/>
</dbReference>
<proteinExistence type="inferred from homology"/>
<feature type="transmembrane region" description="Helical" evidence="14">
    <location>
        <begin position="410"/>
        <end position="429"/>
    </location>
</feature>
<gene>
    <name evidence="15" type="ORF">F444_14506</name>
</gene>
<evidence type="ECO:0000256" key="7">
    <source>
        <dbReference type="ARBA" id="ARBA00022679"/>
    </source>
</evidence>
<feature type="transmembrane region" description="Helical" evidence="14">
    <location>
        <begin position="241"/>
        <end position="260"/>
    </location>
</feature>
<protein>
    <recommendedName>
        <fullName evidence="5 14">Dol-P-Glc:Glc(2)Man(9)GlcNAc(2)-PP-Dol alpha-1,2-glucosyltransferase</fullName>
        <ecNumber evidence="4 14">2.4.1.256</ecNumber>
    </recommendedName>
</protein>
<evidence type="ECO:0000256" key="6">
    <source>
        <dbReference type="ARBA" id="ARBA00022676"/>
    </source>
</evidence>
<feature type="transmembrane region" description="Helical" evidence="14">
    <location>
        <begin position="370"/>
        <end position="390"/>
    </location>
</feature>
<keyword evidence="10 14" id="KW-1133">Transmembrane helix</keyword>
<evidence type="ECO:0000256" key="9">
    <source>
        <dbReference type="ARBA" id="ARBA00022824"/>
    </source>
</evidence>
<evidence type="ECO:0000256" key="4">
    <source>
        <dbReference type="ARBA" id="ARBA00011967"/>
    </source>
</evidence>
<feature type="transmembrane region" description="Helical" evidence="14">
    <location>
        <begin position="20"/>
        <end position="39"/>
    </location>
</feature>
<dbReference type="GO" id="GO:0106073">
    <property type="term" value="F:dolichyl pyrophosphate Glc2Man9GlcNAc2 alpha-1,2-glucosyltransferase activity"/>
    <property type="evidence" value="ECO:0007669"/>
    <property type="project" value="UniProtKB-UniRule"/>
</dbReference>
<keyword evidence="6 14" id="KW-0328">Glycosyltransferase</keyword>
<feature type="transmembrane region" description="Helical" evidence="14">
    <location>
        <begin position="296"/>
        <end position="314"/>
    </location>
</feature>
<comment type="pathway">
    <text evidence="2">Protein modification; protein glycosylation.</text>
</comment>
<feature type="transmembrane region" description="Helical" evidence="14">
    <location>
        <begin position="203"/>
        <end position="220"/>
    </location>
</feature>
<evidence type="ECO:0000256" key="3">
    <source>
        <dbReference type="ARBA" id="ARBA00010600"/>
    </source>
</evidence>
<evidence type="ECO:0000256" key="8">
    <source>
        <dbReference type="ARBA" id="ARBA00022692"/>
    </source>
</evidence>
<dbReference type="OrthoDB" id="4769at2759"/>
<evidence type="ECO:0000256" key="5">
    <source>
        <dbReference type="ARBA" id="ARBA00018512"/>
    </source>
</evidence>
<comment type="subcellular location">
    <subcellularLocation>
        <location evidence="1">Endoplasmic reticulum membrane</location>
        <topology evidence="1">Multi-pass membrane protein</topology>
    </subcellularLocation>
</comment>
<evidence type="ECO:0000256" key="14">
    <source>
        <dbReference type="PIRNR" id="PIRNR028810"/>
    </source>
</evidence>
<dbReference type="GO" id="GO:0005789">
    <property type="term" value="C:endoplasmic reticulum membrane"/>
    <property type="evidence" value="ECO:0007669"/>
    <property type="project" value="UniProtKB-SubCell"/>
</dbReference>
<feature type="transmembrane region" description="Helical" evidence="14">
    <location>
        <begin position="441"/>
        <end position="461"/>
    </location>
</feature>
<keyword evidence="9" id="KW-0256">Endoplasmic reticulum</keyword>
<evidence type="ECO:0000313" key="16">
    <source>
        <dbReference type="Proteomes" id="UP000028582"/>
    </source>
</evidence>
<organism evidence="15 16">
    <name type="scientific">Phytophthora nicotianae P1976</name>
    <dbReference type="NCBI Taxonomy" id="1317066"/>
    <lineage>
        <taxon>Eukaryota</taxon>
        <taxon>Sar</taxon>
        <taxon>Stramenopiles</taxon>
        <taxon>Oomycota</taxon>
        <taxon>Peronosporomycetes</taxon>
        <taxon>Peronosporales</taxon>
        <taxon>Peronosporaceae</taxon>
        <taxon>Phytophthora</taxon>
    </lineage>
</organism>
<evidence type="ECO:0000256" key="11">
    <source>
        <dbReference type="ARBA" id="ARBA00023136"/>
    </source>
</evidence>
<evidence type="ECO:0000313" key="15">
    <source>
        <dbReference type="EMBL" id="ETO68695.1"/>
    </source>
</evidence>
<dbReference type="GO" id="GO:0006488">
    <property type="term" value="P:dolichol-linked oligosaccharide biosynthetic process"/>
    <property type="evidence" value="ECO:0007669"/>
    <property type="project" value="UniProtKB-UniRule"/>
</dbReference>
<dbReference type="InterPro" id="IPR016900">
    <property type="entry name" value="Alg10"/>
</dbReference>
<evidence type="ECO:0000256" key="10">
    <source>
        <dbReference type="ARBA" id="ARBA00022989"/>
    </source>
</evidence>
<feature type="transmembrane region" description="Helical" evidence="14">
    <location>
        <begin position="326"/>
        <end position="349"/>
    </location>
</feature>
<dbReference type="PIRSF" id="PIRSF028810">
    <property type="entry name" value="Alpha1_2_glucosyltferase_Alg10"/>
    <property type="match status" value="1"/>
</dbReference>
<reference evidence="15 16" key="1">
    <citation type="submission" date="2013-11" db="EMBL/GenBank/DDBJ databases">
        <title>The Genome Sequence of Phytophthora parasitica P1976.</title>
        <authorList>
            <consortium name="The Broad Institute Genomics Platform"/>
            <person name="Russ C."/>
            <person name="Tyler B."/>
            <person name="Panabieres F."/>
            <person name="Shan W."/>
            <person name="Tripathy S."/>
            <person name="Grunwald N."/>
            <person name="Machado M."/>
            <person name="Johnson C.S."/>
            <person name="Walker B."/>
            <person name="Young S."/>
            <person name="Zeng Q."/>
            <person name="Gargeya S."/>
            <person name="Fitzgerald M."/>
            <person name="Haas B."/>
            <person name="Abouelleil A."/>
            <person name="Allen A.W."/>
            <person name="Alvarado L."/>
            <person name="Arachchi H.M."/>
            <person name="Berlin A.M."/>
            <person name="Chapman S.B."/>
            <person name="Gainer-Dewar J."/>
            <person name="Goldberg J."/>
            <person name="Griggs A."/>
            <person name="Gujja S."/>
            <person name="Hansen M."/>
            <person name="Howarth C."/>
            <person name="Imamovic A."/>
            <person name="Ireland A."/>
            <person name="Larimer J."/>
            <person name="McCowan C."/>
            <person name="Murphy C."/>
            <person name="Pearson M."/>
            <person name="Poon T.W."/>
            <person name="Priest M."/>
            <person name="Roberts A."/>
            <person name="Saif S."/>
            <person name="Shea T."/>
            <person name="Sisk P."/>
            <person name="Sykes S."/>
            <person name="Wortman J."/>
            <person name="Nusbaum C."/>
            <person name="Birren B."/>
        </authorList>
    </citation>
    <scope>NUCLEOTIDE SEQUENCE [LARGE SCALE GENOMIC DNA]</scope>
    <source>
        <strain evidence="15 16">P1976</strain>
    </source>
</reference>
<accession>A0A080ZPY4</accession>
<dbReference type="Pfam" id="PF04922">
    <property type="entry name" value="DIE2_ALG10"/>
    <property type="match status" value="1"/>
</dbReference>
<dbReference type="PANTHER" id="PTHR12989:SF10">
    <property type="entry name" value="DOL-P-GLC:GLC(2)MAN(9)GLCNAC(2)-PP-DOL ALPHA-1,2-GLUCOSYLTRANSFERASE-RELATED"/>
    <property type="match status" value="1"/>
</dbReference>
<name>A0A080ZPY4_PHYNI</name>
<evidence type="ECO:0000256" key="13">
    <source>
        <dbReference type="ARBA" id="ARBA00048064"/>
    </source>
</evidence>
<keyword evidence="8 14" id="KW-0812">Transmembrane</keyword>
<keyword evidence="7" id="KW-0808">Transferase</keyword>
<keyword evidence="11 14" id="KW-0472">Membrane</keyword>
<dbReference type="EC" id="2.4.1.256" evidence="4 14"/>